<dbReference type="GO" id="GO:0004674">
    <property type="term" value="F:protein serine/threonine kinase activity"/>
    <property type="evidence" value="ECO:0007669"/>
    <property type="project" value="TreeGrafter"/>
</dbReference>
<dbReference type="Pfam" id="PF02415">
    <property type="entry name" value="Chlam_PMP"/>
    <property type="match status" value="1"/>
</dbReference>
<evidence type="ECO:0000256" key="3">
    <source>
        <dbReference type="ARBA" id="ARBA00004613"/>
    </source>
</evidence>
<dbReference type="GO" id="GO:0005576">
    <property type="term" value="C:extracellular region"/>
    <property type="evidence" value="ECO:0007669"/>
    <property type="project" value="UniProtKB-SubCell"/>
</dbReference>
<evidence type="ECO:0000256" key="8">
    <source>
        <dbReference type="SAM" id="MobiDB-lite"/>
    </source>
</evidence>
<dbReference type="RefSeq" id="XP_044555725.1">
    <property type="nucleotide sequence ID" value="XM_044693140.1"/>
</dbReference>
<dbReference type="PANTHER" id="PTHR44329">
    <property type="entry name" value="SERINE/THREONINE-PROTEIN KINASE TNNI3K-RELATED"/>
    <property type="match status" value="1"/>
</dbReference>
<accession>A0AA88KS34</accession>
<evidence type="ECO:0000256" key="5">
    <source>
        <dbReference type="ARBA" id="ARBA00022729"/>
    </source>
</evidence>
<keyword evidence="9" id="KW-1133">Transmembrane helix</keyword>
<evidence type="ECO:0000256" key="7">
    <source>
        <dbReference type="ARBA" id="ARBA00023237"/>
    </source>
</evidence>
<dbReference type="InterPro" id="IPR011050">
    <property type="entry name" value="Pectin_lyase_fold/virulence"/>
</dbReference>
<evidence type="ECO:0000256" key="9">
    <source>
        <dbReference type="SAM" id="Phobius"/>
    </source>
</evidence>
<dbReference type="SUPFAM" id="SSF56112">
    <property type="entry name" value="Protein kinase-like (PK-like)"/>
    <property type="match status" value="1"/>
</dbReference>
<dbReference type="InterPro" id="IPR008271">
    <property type="entry name" value="Ser/Thr_kinase_AS"/>
</dbReference>
<dbReference type="InterPro" id="IPR011009">
    <property type="entry name" value="Kinase-like_dom_sf"/>
</dbReference>
<dbReference type="EMBL" id="PYSW02000001">
    <property type="protein sequence ID" value="KAG2393831.1"/>
    <property type="molecule type" value="Genomic_DNA"/>
</dbReference>
<comment type="subcellular location">
    <subcellularLocation>
        <location evidence="1">Cell envelope</location>
    </subcellularLocation>
    <subcellularLocation>
        <location evidence="2">Cell outer membrane</location>
    </subcellularLocation>
    <subcellularLocation>
        <location evidence="3">Secreted</location>
    </subcellularLocation>
</comment>
<evidence type="ECO:0000256" key="2">
    <source>
        <dbReference type="ARBA" id="ARBA00004442"/>
    </source>
</evidence>
<organism evidence="11 12">
    <name type="scientific">Naegleria lovaniensis</name>
    <name type="common">Amoeba</name>
    <dbReference type="NCBI Taxonomy" id="51637"/>
    <lineage>
        <taxon>Eukaryota</taxon>
        <taxon>Discoba</taxon>
        <taxon>Heterolobosea</taxon>
        <taxon>Tetramitia</taxon>
        <taxon>Eutetramitia</taxon>
        <taxon>Vahlkampfiidae</taxon>
        <taxon>Naegleria</taxon>
    </lineage>
</organism>
<evidence type="ECO:0000313" key="12">
    <source>
        <dbReference type="Proteomes" id="UP000816034"/>
    </source>
</evidence>
<dbReference type="Proteomes" id="UP000816034">
    <property type="component" value="Unassembled WGS sequence"/>
</dbReference>
<dbReference type="SUPFAM" id="SSF51126">
    <property type="entry name" value="Pectin lyase-like"/>
    <property type="match status" value="1"/>
</dbReference>
<sequence>MFSTPTERITSRFNTIFIHPDKSTIPMTLLQQQQQHEVMNDCHHETTKFIHQQQNLTTFQKNHSIHSSRCRAVFTLFLSSLLLTCLLRSLTLQIMNHHDCHHHHESHPFFNNFTNSISSHSDLTHWMVLAFPSNIPTTSSFSHDMNHVFHFRRKSKQVSSRYIFQNDISLTEPEPDLTEPTYVVPFKQIPFPFLDSYSAVSRQVEQQIELLTNVSVNMAMNDYNDCLRFPWCDKIKFEYRYWNESKSIGSSLTPSPPPEPYYSTMGDLLKKIDQDFNVEMQFRRNELGGILDKVVVLFEIHVYSDISKESCFQFPLDFVNQNLTRKLYMHMKFVGKNPKRNTIDCGFESLFLHSVQNLSFTLQNFHVIDFKMPHGAAAVIDCEITGKFRLAQSYFNALINVTNNGKIEFEGNLVFLSQYRALTPHVTYAYSYRARALVLHNSTIQMANFFIPSQDRVWVVNSQFHMLDSVDIEEPGEVVMLNSFMSCSVGYKLNAYPFLSISYSRFVSIDSMTIDRCNGKSVLRVEQCIDVQVDHLTVTNNYNPQYGGIVHFKNCRNLIVMGSQFKRNVAMESSLIVDSVLSGSITQSDFIENESFTDGGALSYTFPEDRSALTQISSCAFVRNKALGKGGAIRAEKASIDVLFSKFYENSAMSSGGAMYTTSVTYIESTEFSGNVAISGGGGAIYGSNTMALVHSTLRNNSILSKTISLCGKESCEGTGGALFLNVPSVEEEFKMINVTFHNNRAVRGGAIGLNNCTFKELVDVTIFDNQALYAGGGVFYFGFRPYEIPKFRNIYNNVAGTYGHNMASPIKSTQWIYQIKGSQDIYSVEQGVRLYPGQIFSLKPTSADVFGNKIDALTEEFTIKVEDIRIGIYGKSRSLENMYLSVNHSSELSIIPSSFIVNFFETSNVIPLDLIHCPYQYELVPIAYNSDYEFICKDHISIGSIVAIVIASTIASFSIFLSVVIVIVYMSCKVAKKVQYWRKRDQAEKDMEKRLLENQVIYSDEDRQALESSNSISKSKRGFIIGLDQILIDKKIGEGGCGIVYLGKWHQNTVAVKCLRVDSATAHSDDIEKEASLLCRLRHPNVLLFYGIVITHQKHYLVVEYLERGSLEKLITEIRRKEIPTPMDFCTKIGILIDVACGMDYLHSLKPSPIIHRDLKPANILLDANGMAKVCDFGLSRMMTNTCIDTTTMCVGTLFYMAPELLNTEDPSISPAIDVYSFSIIMWEIFFEENPYVYPKTSKLFTVLKKEEGSSSMDNHSSPSSQNGKNRSASSNNYSNQTPVTPFTILSKVMRGERPLIPFSTPDETSMYLEKFMPEYSQTPKNQKTSIMSLELRKSQILSIVNEYIDLMKLCWSGDVQDRPTFKTIHRKLINMKQEMEGLKFTTSTLTNSTPPKRTPPKMEIMNTGHEIELGEGSASSNYHEMPSDHEEI</sequence>
<evidence type="ECO:0000256" key="6">
    <source>
        <dbReference type="ARBA" id="ARBA00023136"/>
    </source>
</evidence>
<protein>
    <recommendedName>
        <fullName evidence="10">Protein kinase domain-containing protein</fullName>
    </recommendedName>
</protein>
<name>A0AA88KS34_NAELO</name>
<reference evidence="11 12" key="1">
    <citation type="journal article" date="2018" name="BMC Genomics">
        <title>The genome of Naegleria lovaniensis, the basis for a comparative approach to unravel pathogenicity factors of the human pathogenic amoeba N. fowleri.</title>
        <authorList>
            <person name="Liechti N."/>
            <person name="Schurch N."/>
            <person name="Bruggmann R."/>
            <person name="Wittwer M."/>
        </authorList>
    </citation>
    <scope>NUCLEOTIDE SEQUENCE [LARGE SCALE GENOMIC DNA]</scope>
    <source>
        <strain evidence="11 12">ATCC 30569</strain>
    </source>
</reference>
<keyword evidence="9" id="KW-0812">Transmembrane</keyword>
<proteinExistence type="predicted"/>
<feature type="compositionally biased region" description="Low complexity" evidence="8">
    <location>
        <begin position="1255"/>
        <end position="1266"/>
    </location>
</feature>
<comment type="caution">
    <text evidence="11">The sequence shown here is derived from an EMBL/GenBank/DDBJ whole genome shotgun (WGS) entry which is preliminary data.</text>
</comment>
<dbReference type="InterPro" id="IPR000719">
    <property type="entry name" value="Prot_kinase_dom"/>
</dbReference>
<feature type="domain" description="Protein kinase" evidence="10">
    <location>
        <begin position="1031"/>
        <end position="1374"/>
    </location>
</feature>
<dbReference type="Gene3D" id="3.30.200.20">
    <property type="entry name" value="Phosphorylase Kinase, domain 1"/>
    <property type="match status" value="1"/>
</dbReference>
<keyword evidence="6 9" id="KW-0472">Membrane</keyword>
<dbReference type="SMART" id="SM00220">
    <property type="entry name" value="S_TKc"/>
    <property type="match status" value="1"/>
</dbReference>
<keyword evidence="4" id="KW-0964">Secreted</keyword>
<gene>
    <name evidence="11" type="ORF">C9374_003595</name>
</gene>
<evidence type="ECO:0000259" key="10">
    <source>
        <dbReference type="PROSITE" id="PS50011"/>
    </source>
</evidence>
<dbReference type="InterPro" id="IPR003368">
    <property type="entry name" value="POMP_repeat"/>
</dbReference>
<dbReference type="PROSITE" id="PS00108">
    <property type="entry name" value="PROTEIN_KINASE_ST"/>
    <property type="match status" value="1"/>
</dbReference>
<dbReference type="GeneID" id="68096050"/>
<evidence type="ECO:0000256" key="1">
    <source>
        <dbReference type="ARBA" id="ARBA00004196"/>
    </source>
</evidence>
<evidence type="ECO:0000313" key="11">
    <source>
        <dbReference type="EMBL" id="KAG2393831.1"/>
    </source>
</evidence>
<keyword evidence="5" id="KW-0732">Signal</keyword>
<dbReference type="PROSITE" id="PS50011">
    <property type="entry name" value="PROTEIN_KINASE_DOM"/>
    <property type="match status" value="1"/>
</dbReference>
<dbReference type="Pfam" id="PF00069">
    <property type="entry name" value="Pkinase"/>
    <property type="match status" value="1"/>
</dbReference>
<dbReference type="InterPro" id="IPR051681">
    <property type="entry name" value="Ser/Thr_Kinases-Pseudokinases"/>
</dbReference>
<dbReference type="Gene3D" id="1.10.510.10">
    <property type="entry name" value="Transferase(Phosphotransferase) domain 1"/>
    <property type="match status" value="1"/>
</dbReference>
<dbReference type="GO" id="GO:0005524">
    <property type="term" value="F:ATP binding"/>
    <property type="evidence" value="ECO:0007669"/>
    <property type="project" value="InterPro"/>
</dbReference>
<evidence type="ECO:0000256" key="4">
    <source>
        <dbReference type="ARBA" id="ARBA00022525"/>
    </source>
</evidence>
<feature type="compositionally biased region" description="Polar residues" evidence="8">
    <location>
        <begin position="1267"/>
        <end position="1284"/>
    </location>
</feature>
<keyword evidence="12" id="KW-1185">Reference proteome</keyword>
<keyword evidence="7" id="KW-0998">Cell outer membrane</keyword>
<dbReference type="NCBIfam" id="TIGR01376">
    <property type="entry name" value="POMP_repeat"/>
    <property type="match status" value="1"/>
</dbReference>
<feature type="region of interest" description="Disordered" evidence="8">
    <location>
        <begin position="1254"/>
        <end position="1284"/>
    </location>
</feature>
<feature type="transmembrane region" description="Helical" evidence="9">
    <location>
        <begin position="946"/>
        <end position="973"/>
    </location>
</feature>